<evidence type="ECO:0000313" key="1">
    <source>
        <dbReference type="WBParaSite" id="HPLM_0000846301-mRNA-1"/>
    </source>
</evidence>
<dbReference type="AlphaFoldDB" id="A0A0N4WD29"/>
<accession>A0A0N4WD29</accession>
<sequence length="169" mass="18606">LGFFAWLRSRGIFMKFFHLLSPNKTCPPPLCHHSISSCILYTFPSDFITDHSHTAYKLRSVVVEVNLTKAHSTLTQRVLGNDRIKPYSRKNGLSPVPACGVTLHAKAAFVSRKSHISGTSIFFFRIRCGIPIACSAATSSHELYPFVAVCLIPEIFASSSSISFTSSVP</sequence>
<dbReference type="WBParaSite" id="HPLM_0000846301-mRNA-1">
    <property type="protein sequence ID" value="HPLM_0000846301-mRNA-1"/>
    <property type="gene ID" value="HPLM_0000846301"/>
</dbReference>
<reference evidence="1" key="1">
    <citation type="submission" date="2017-02" db="UniProtKB">
        <authorList>
            <consortium name="WormBaseParasite"/>
        </authorList>
    </citation>
    <scope>IDENTIFICATION</scope>
</reference>
<proteinExistence type="predicted"/>
<name>A0A0N4WD29_HAEPC</name>
<organism evidence="1">
    <name type="scientific">Haemonchus placei</name>
    <name type="common">Barber's pole worm</name>
    <dbReference type="NCBI Taxonomy" id="6290"/>
    <lineage>
        <taxon>Eukaryota</taxon>
        <taxon>Metazoa</taxon>
        <taxon>Ecdysozoa</taxon>
        <taxon>Nematoda</taxon>
        <taxon>Chromadorea</taxon>
        <taxon>Rhabditida</taxon>
        <taxon>Rhabditina</taxon>
        <taxon>Rhabditomorpha</taxon>
        <taxon>Strongyloidea</taxon>
        <taxon>Trichostrongylidae</taxon>
        <taxon>Haemonchus</taxon>
    </lineage>
</organism>
<protein>
    <submittedName>
        <fullName evidence="1">Secreted protein</fullName>
    </submittedName>
</protein>